<name>A0A0F9NWV1_9ZZZZ</name>
<gene>
    <name evidence="1" type="ORF">LCGC14_0974320</name>
</gene>
<dbReference type="EMBL" id="LAZR01003599">
    <property type="protein sequence ID" value="KKN16592.1"/>
    <property type="molecule type" value="Genomic_DNA"/>
</dbReference>
<evidence type="ECO:0000313" key="1">
    <source>
        <dbReference type="EMBL" id="KKN16592.1"/>
    </source>
</evidence>
<proteinExistence type="predicted"/>
<sequence>MGPTPIADGGQAGGIRYVRAGPMPRRNSWCCNGLRHCRQSGRITRAAYTPAGPPIRVILEPAILPTFISTFTPTDVVQAHRPWLRQTGVKRRLNRVWRGVVRVHNRRKHDSGLPL</sequence>
<dbReference type="AlphaFoldDB" id="A0A0F9NWV1"/>
<accession>A0A0F9NWV1</accession>
<organism evidence="1">
    <name type="scientific">marine sediment metagenome</name>
    <dbReference type="NCBI Taxonomy" id="412755"/>
    <lineage>
        <taxon>unclassified sequences</taxon>
        <taxon>metagenomes</taxon>
        <taxon>ecological metagenomes</taxon>
    </lineage>
</organism>
<comment type="caution">
    <text evidence="1">The sequence shown here is derived from an EMBL/GenBank/DDBJ whole genome shotgun (WGS) entry which is preliminary data.</text>
</comment>
<protein>
    <submittedName>
        <fullName evidence="1">Uncharacterized protein</fullName>
    </submittedName>
</protein>
<reference evidence="1" key="1">
    <citation type="journal article" date="2015" name="Nature">
        <title>Complex archaea that bridge the gap between prokaryotes and eukaryotes.</title>
        <authorList>
            <person name="Spang A."/>
            <person name="Saw J.H."/>
            <person name="Jorgensen S.L."/>
            <person name="Zaremba-Niedzwiedzka K."/>
            <person name="Martijn J."/>
            <person name="Lind A.E."/>
            <person name="van Eijk R."/>
            <person name="Schleper C."/>
            <person name="Guy L."/>
            <person name="Ettema T.J."/>
        </authorList>
    </citation>
    <scope>NUCLEOTIDE SEQUENCE</scope>
</reference>